<keyword evidence="2" id="KW-1185">Reference proteome</keyword>
<reference evidence="1" key="1">
    <citation type="submission" date="2023-07" db="EMBL/GenBank/DDBJ databases">
        <title>Black Yeasts Isolated from many extreme environments.</title>
        <authorList>
            <person name="Coleine C."/>
            <person name="Stajich J.E."/>
            <person name="Selbmann L."/>
        </authorList>
    </citation>
    <scope>NUCLEOTIDE SEQUENCE</scope>
    <source>
        <strain evidence="1">CCFEE 5714</strain>
    </source>
</reference>
<evidence type="ECO:0000313" key="2">
    <source>
        <dbReference type="Proteomes" id="UP001281147"/>
    </source>
</evidence>
<name>A0ACC3MNU6_9PEZI</name>
<dbReference type="Proteomes" id="UP001281147">
    <property type="component" value="Unassembled WGS sequence"/>
</dbReference>
<gene>
    <name evidence="1" type="ORF">LTR37_017022</name>
</gene>
<accession>A0ACC3MNU6</accession>
<sequence>MPFGTPIPLWLDGEEVKTKTTYEVVSPSSGEVLYESSSASVADAEKAIASCEAALESWSATKPSFRRDILLRAADILAQRKDELFQLVNQETGAVDSMFGFEFNLAIEACKSVAGMIPIAVRGSVPVPFEEGKSAMVLREPYGVILAIAPWNAPYILGLRACLGPLAMGNTVVLKGAEASPGAYWSIASILHQAGLPKGVLNTIVHRPQDAAAVTSAIIAHPTVRKVTFTGSTRTGAIIATQAAKHLKPTLMELGGKAPTIVCEDADLQQAALGCALGAFLHSGQICMATERIIVLASIVEDFKEALHATMDQVFGHPDGLILVNEAPVKKNKEMLQDALSKGAKVVYGDAGHDAELKTAMRPVVVENIRQDMDLYHTESFGPTVSLFTVKSDDEAVQLANDTEHGLSAAVFTEDLRRGFRIAKRIKSGAVHINSMSVHDESALPHGGHKKSGYGRFNSLEGLEEWVQTKTISWKD</sequence>
<dbReference type="EMBL" id="JAUTXU010000213">
    <property type="protein sequence ID" value="KAK3698197.1"/>
    <property type="molecule type" value="Genomic_DNA"/>
</dbReference>
<organism evidence="1 2">
    <name type="scientific">Vermiconidia calcicola</name>
    <dbReference type="NCBI Taxonomy" id="1690605"/>
    <lineage>
        <taxon>Eukaryota</taxon>
        <taxon>Fungi</taxon>
        <taxon>Dikarya</taxon>
        <taxon>Ascomycota</taxon>
        <taxon>Pezizomycotina</taxon>
        <taxon>Dothideomycetes</taxon>
        <taxon>Dothideomycetidae</taxon>
        <taxon>Mycosphaerellales</taxon>
        <taxon>Extremaceae</taxon>
        <taxon>Vermiconidia</taxon>
    </lineage>
</organism>
<protein>
    <submittedName>
        <fullName evidence="1">Uncharacterized protein</fullName>
    </submittedName>
</protein>
<comment type="caution">
    <text evidence="1">The sequence shown here is derived from an EMBL/GenBank/DDBJ whole genome shotgun (WGS) entry which is preliminary data.</text>
</comment>
<proteinExistence type="predicted"/>
<evidence type="ECO:0000313" key="1">
    <source>
        <dbReference type="EMBL" id="KAK3698197.1"/>
    </source>
</evidence>